<sequence>MKASVSKTCLIGPAITQEQFIAEHLFFYLVKGTVSGDYGGKSHILESDEYGIVRKNRLGRQNNARKHDDVEKIIFVFDEPFLKAFQEKHQINPVKFPPAESFIQPGPNALIPGFIQSLTPYYNVQGEMDKAFFDLKREELLLILLQIQPELSGVFFDYGIPGKIDLEEFMQQNYKFNASIERFAYLTGRSLSAFKRDFKTIFNDTPNHWLVQKRLQEAHFLLEKTNKKASEIYLDLGFEALSHFSFAFKKLFGQTPTELAEQKKHTHK</sequence>
<dbReference type="GO" id="GO:0043565">
    <property type="term" value="F:sequence-specific DNA binding"/>
    <property type="evidence" value="ECO:0007669"/>
    <property type="project" value="InterPro"/>
</dbReference>
<dbReference type="EMBL" id="JACHCA010000007">
    <property type="protein sequence ID" value="MBB6128695.1"/>
    <property type="molecule type" value="Genomic_DNA"/>
</dbReference>
<feature type="domain" description="HTH araC/xylS-type" evidence="4">
    <location>
        <begin position="164"/>
        <end position="262"/>
    </location>
</feature>
<dbReference type="InterPro" id="IPR009057">
    <property type="entry name" value="Homeodomain-like_sf"/>
</dbReference>
<reference evidence="5 6" key="1">
    <citation type="submission" date="2020-08" db="EMBL/GenBank/DDBJ databases">
        <title>Genomic Encyclopedia of Type Strains, Phase IV (KMG-V): Genome sequencing to study the core and pangenomes of soil and plant-associated prokaryotes.</title>
        <authorList>
            <person name="Whitman W."/>
        </authorList>
    </citation>
    <scope>NUCLEOTIDE SEQUENCE [LARGE SCALE GENOMIC DNA]</scope>
    <source>
        <strain evidence="5 6">MP601</strain>
    </source>
</reference>
<dbReference type="GO" id="GO:0003700">
    <property type="term" value="F:DNA-binding transcription factor activity"/>
    <property type="evidence" value="ECO:0007669"/>
    <property type="project" value="InterPro"/>
</dbReference>
<dbReference type="Gene3D" id="1.10.10.60">
    <property type="entry name" value="Homeodomain-like"/>
    <property type="match status" value="1"/>
</dbReference>
<dbReference type="InterPro" id="IPR018060">
    <property type="entry name" value="HTH_AraC"/>
</dbReference>
<dbReference type="AlphaFoldDB" id="A0A841JJX1"/>
<evidence type="ECO:0000313" key="5">
    <source>
        <dbReference type="EMBL" id="MBB6128695.1"/>
    </source>
</evidence>
<keyword evidence="1" id="KW-0805">Transcription regulation</keyword>
<gene>
    <name evidence="5" type="ORF">HDF22_002818</name>
</gene>
<evidence type="ECO:0000259" key="4">
    <source>
        <dbReference type="PROSITE" id="PS01124"/>
    </source>
</evidence>
<dbReference type="SMART" id="SM00342">
    <property type="entry name" value="HTH_ARAC"/>
    <property type="match status" value="1"/>
</dbReference>
<protein>
    <submittedName>
        <fullName evidence="5">AraC-like DNA-binding protein</fullName>
    </submittedName>
</protein>
<comment type="caution">
    <text evidence="5">The sequence shown here is derived from an EMBL/GenBank/DDBJ whole genome shotgun (WGS) entry which is preliminary data.</text>
</comment>
<evidence type="ECO:0000256" key="1">
    <source>
        <dbReference type="ARBA" id="ARBA00023015"/>
    </source>
</evidence>
<dbReference type="InterPro" id="IPR054015">
    <property type="entry name" value="ExsA-like_N"/>
</dbReference>
<dbReference type="RefSeq" id="WP_183588094.1">
    <property type="nucleotide sequence ID" value="NZ_JACHCA010000007.1"/>
</dbReference>
<keyword evidence="3" id="KW-0804">Transcription</keyword>
<evidence type="ECO:0000256" key="3">
    <source>
        <dbReference type="ARBA" id="ARBA00023163"/>
    </source>
</evidence>
<dbReference type="SUPFAM" id="SSF46689">
    <property type="entry name" value="Homeodomain-like"/>
    <property type="match status" value="1"/>
</dbReference>
<dbReference type="PROSITE" id="PS01124">
    <property type="entry name" value="HTH_ARAC_FAMILY_2"/>
    <property type="match status" value="1"/>
</dbReference>
<dbReference type="Proteomes" id="UP000548326">
    <property type="component" value="Unassembled WGS sequence"/>
</dbReference>
<accession>A0A841JJX1</accession>
<proteinExistence type="predicted"/>
<dbReference type="PANTHER" id="PTHR43280:SF2">
    <property type="entry name" value="HTH-TYPE TRANSCRIPTIONAL REGULATOR EXSA"/>
    <property type="match status" value="1"/>
</dbReference>
<dbReference type="Pfam" id="PF12833">
    <property type="entry name" value="HTH_18"/>
    <property type="match status" value="1"/>
</dbReference>
<dbReference type="PANTHER" id="PTHR43280">
    <property type="entry name" value="ARAC-FAMILY TRANSCRIPTIONAL REGULATOR"/>
    <property type="match status" value="1"/>
</dbReference>
<evidence type="ECO:0000313" key="6">
    <source>
        <dbReference type="Proteomes" id="UP000548326"/>
    </source>
</evidence>
<dbReference type="Pfam" id="PF22200">
    <property type="entry name" value="ExsA_N"/>
    <property type="match status" value="1"/>
</dbReference>
<organism evidence="5 6">
    <name type="scientific">Mucilaginibacter lappiensis</name>
    <dbReference type="NCBI Taxonomy" id="354630"/>
    <lineage>
        <taxon>Bacteria</taxon>
        <taxon>Pseudomonadati</taxon>
        <taxon>Bacteroidota</taxon>
        <taxon>Sphingobacteriia</taxon>
        <taxon>Sphingobacteriales</taxon>
        <taxon>Sphingobacteriaceae</taxon>
        <taxon>Mucilaginibacter</taxon>
    </lineage>
</organism>
<keyword evidence="2 5" id="KW-0238">DNA-binding</keyword>
<name>A0A841JJX1_9SPHI</name>
<evidence type="ECO:0000256" key="2">
    <source>
        <dbReference type="ARBA" id="ARBA00023125"/>
    </source>
</evidence>